<evidence type="ECO:0000256" key="2">
    <source>
        <dbReference type="SAM" id="Phobius"/>
    </source>
</evidence>
<name>A0A2S7KPE2_9FLAO</name>
<feature type="compositionally biased region" description="Acidic residues" evidence="1">
    <location>
        <begin position="76"/>
        <end position="86"/>
    </location>
</feature>
<dbReference type="RefSeq" id="WP_104812424.1">
    <property type="nucleotide sequence ID" value="NZ_MQUB01000001.1"/>
</dbReference>
<evidence type="ECO:0000313" key="3">
    <source>
        <dbReference type="EMBL" id="PQB04499.1"/>
    </source>
</evidence>
<evidence type="ECO:0008006" key="5">
    <source>
        <dbReference type="Google" id="ProtNLM"/>
    </source>
</evidence>
<keyword evidence="4" id="KW-1185">Reference proteome</keyword>
<proteinExistence type="predicted"/>
<protein>
    <recommendedName>
        <fullName evidence="5">DUF4834 domain-containing protein</fullName>
    </recommendedName>
</protein>
<keyword evidence="2" id="KW-0812">Transmembrane</keyword>
<dbReference type="Pfam" id="PF16118">
    <property type="entry name" value="DUF4834"/>
    <property type="match status" value="1"/>
</dbReference>
<dbReference type="Proteomes" id="UP000239800">
    <property type="component" value="Unassembled WGS sequence"/>
</dbReference>
<gene>
    <name evidence="3" type="ORF">BST85_05990</name>
</gene>
<keyword evidence="2" id="KW-0472">Membrane</keyword>
<organism evidence="3 4">
    <name type="scientific">Aureitalea marina</name>
    <dbReference type="NCBI Taxonomy" id="930804"/>
    <lineage>
        <taxon>Bacteria</taxon>
        <taxon>Pseudomonadati</taxon>
        <taxon>Bacteroidota</taxon>
        <taxon>Flavobacteriia</taxon>
        <taxon>Flavobacteriales</taxon>
        <taxon>Flavobacteriaceae</taxon>
        <taxon>Aureitalea</taxon>
    </lineage>
</organism>
<feature type="transmembrane region" description="Helical" evidence="2">
    <location>
        <begin position="12"/>
        <end position="34"/>
    </location>
</feature>
<dbReference type="AlphaFoldDB" id="A0A2S7KPE2"/>
<keyword evidence="2" id="KW-1133">Transmembrane helix</keyword>
<reference evidence="3 4" key="1">
    <citation type="submission" date="2016-11" db="EMBL/GenBank/DDBJ databases">
        <title>Trade-off between light-utilization and light-protection in marine flavobacteria.</title>
        <authorList>
            <person name="Kumagai Y."/>
        </authorList>
    </citation>
    <scope>NUCLEOTIDE SEQUENCE [LARGE SCALE GENOMIC DNA]</scope>
    <source>
        <strain evidence="3 4">NBRC 107741</strain>
    </source>
</reference>
<comment type="caution">
    <text evidence="3">The sequence shown here is derived from an EMBL/GenBank/DDBJ whole genome shotgun (WGS) entry which is preliminary data.</text>
</comment>
<accession>A0A2S7KPE2</accession>
<evidence type="ECO:0000313" key="4">
    <source>
        <dbReference type="Proteomes" id="UP000239800"/>
    </source>
</evidence>
<dbReference type="EMBL" id="MQUB01000001">
    <property type="protein sequence ID" value="PQB04499.1"/>
    <property type="molecule type" value="Genomic_DNA"/>
</dbReference>
<dbReference type="InterPro" id="IPR032272">
    <property type="entry name" value="DUF4834"/>
</dbReference>
<sequence length="86" mass="10272">MESFLKTFLIILLVYLGLRILFRLYGPLILKWFAGRLARRFERQFEAYQSQYQDESFQGSKAVDPRPAARKKEADQGEYIEYEEID</sequence>
<feature type="region of interest" description="Disordered" evidence="1">
    <location>
        <begin position="55"/>
        <end position="86"/>
    </location>
</feature>
<evidence type="ECO:0000256" key="1">
    <source>
        <dbReference type="SAM" id="MobiDB-lite"/>
    </source>
</evidence>
<dbReference type="OrthoDB" id="1123055at2"/>